<comment type="caution">
    <text evidence="2">The sequence shown here is derived from an EMBL/GenBank/DDBJ whole genome shotgun (WGS) entry which is preliminary data.</text>
</comment>
<keyword evidence="1" id="KW-0812">Transmembrane</keyword>
<evidence type="ECO:0000313" key="2">
    <source>
        <dbReference type="EMBL" id="MPM31826.1"/>
    </source>
</evidence>
<proteinExistence type="predicted"/>
<keyword evidence="1" id="KW-1133">Transmembrane helix</keyword>
<dbReference type="NCBIfam" id="TIGR00797">
    <property type="entry name" value="matE"/>
    <property type="match status" value="1"/>
</dbReference>
<feature type="transmembrane region" description="Helical" evidence="1">
    <location>
        <begin position="39"/>
        <end position="60"/>
    </location>
</feature>
<dbReference type="GO" id="GO:0016020">
    <property type="term" value="C:membrane"/>
    <property type="evidence" value="ECO:0007669"/>
    <property type="project" value="InterPro"/>
</dbReference>
<feature type="transmembrane region" description="Helical" evidence="1">
    <location>
        <begin position="101"/>
        <end position="123"/>
    </location>
</feature>
<sequence length="362" mass="39501">MKITIAIGIIFGIIVLTIPEKVMGLYSNNSEIIMRGAEYLRILGYAYFTFAISNTVISALRSLEVLRVSVISSLVSFFTNVFLNWVLIFGNLGAPRMGIKGAAIATLIARLLEFIIAMVYLLVIDKRLQFKLKDMLIHNKTLAGDVVKNGTPVVINEFMWSVATSVQAAILGHITYSAGNPVAANSIAGVIQQLSTVIILGVANAAAVLVGMAIGENNMKKAEERANALKRLSIVMGVIACAFILSVKSAFIGFYDVPAETKVLANEIITVFAFITIFTSINMTLIMGTLRGAGDTKFCMKTEMTCLWLVAIPLAFIAAFVFQLPVPIVFLLMKLDEPSKAIICIIRMRGTKWLNSLTRNFE</sequence>
<feature type="transmembrane region" description="Helical" evidence="1">
    <location>
        <begin position="190"/>
        <end position="214"/>
    </location>
</feature>
<protein>
    <submittedName>
        <fullName evidence="2">Multidrug resistance protein MdtK</fullName>
    </submittedName>
</protein>
<organism evidence="2">
    <name type="scientific">bioreactor metagenome</name>
    <dbReference type="NCBI Taxonomy" id="1076179"/>
    <lineage>
        <taxon>unclassified sequences</taxon>
        <taxon>metagenomes</taxon>
        <taxon>ecological metagenomes</taxon>
    </lineage>
</organism>
<dbReference type="GO" id="GO:0042910">
    <property type="term" value="F:xenobiotic transmembrane transporter activity"/>
    <property type="evidence" value="ECO:0007669"/>
    <property type="project" value="InterPro"/>
</dbReference>
<reference evidence="2" key="1">
    <citation type="submission" date="2019-08" db="EMBL/GenBank/DDBJ databases">
        <authorList>
            <person name="Kucharzyk K."/>
            <person name="Murdoch R.W."/>
            <person name="Higgins S."/>
            <person name="Loffler F."/>
        </authorList>
    </citation>
    <scope>NUCLEOTIDE SEQUENCE</scope>
</reference>
<dbReference type="InterPro" id="IPR002528">
    <property type="entry name" value="MATE_fam"/>
</dbReference>
<keyword evidence="1" id="KW-0472">Membrane</keyword>
<feature type="transmembrane region" description="Helical" evidence="1">
    <location>
        <begin position="66"/>
        <end position="89"/>
    </location>
</feature>
<feature type="transmembrane region" description="Helical" evidence="1">
    <location>
        <begin position="6"/>
        <end position="27"/>
    </location>
</feature>
<feature type="transmembrane region" description="Helical" evidence="1">
    <location>
        <begin position="267"/>
        <end position="286"/>
    </location>
</feature>
<dbReference type="AlphaFoldDB" id="A0A644YTI7"/>
<feature type="transmembrane region" description="Helical" evidence="1">
    <location>
        <begin position="307"/>
        <end position="330"/>
    </location>
</feature>
<evidence type="ECO:0000256" key="1">
    <source>
        <dbReference type="SAM" id="Phobius"/>
    </source>
</evidence>
<feature type="transmembrane region" description="Helical" evidence="1">
    <location>
        <begin position="234"/>
        <end position="255"/>
    </location>
</feature>
<gene>
    <name evidence="2" type="primary">mdtK_8</name>
    <name evidence="2" type="ORF">SDC9_78383</name>
</gene>
<accession>A0A644YTI7</accession>
<name>A0A644YTI7_9ZZZZ</name>
<dbReference type="Pfam" id="PF01554">
    <property type="entry name" value="MatE"/>
    <property type="match status" value="2"/>
</dbReference>
<dbReference type="InterPro" id="IPR047135">
    <property type="entry name" value="YsiQ"/>
</dbReference>
<dbReference type="GO" id="GO:0015297">
    <property type="term" value="F:antiporter activity"/>
    <property type="evidence" value="ECO:0007669"/>
    <property type="project" value="InterPro"/>
</dbReference>
<dbReference type="PANTHER" id="PTHR42925">
    <property type="entry name" value="MULTIDRUG AND TOXIN EFFLUX PROTEIN MATE FAMILY"/>
    <property type="match status" value="1"/>
</dbReference>
<dbReference type="EMBL" id="VSSQ01006187">
    <property type="protein sequence ID" value="MPM31826.1"/>
    <property type="molecule type" value="Genomic_DNA"/>
</dbReference>
<dbReference type="PANTHER" id="PTHR42925:SF2">
    <property type="entry name" value="NA+ DRIVEN MULTIDRUG EFFLUX PUMP"/>
    <property type="match status" value="1"/>
</dbReference>